<keyword evidence="3" id="KW-1185">Reference proteome</keyword>
<dbReference type="Proteomes" id="UP001432180">
    <property type="component" value="Chromosome"/>
</dbReference>
<evidence type="ECO:0000313" key="3">
    <source>
        <dbReference type="Proteomes" id="UP001432180"/>
    </source>
</evidence>
<protein>
    <recommendedName>
        <fullName evidence="1">TraG N-terminal Proteobacteria domain-containing protein</fullName>
    </recommendedName>
</protein>
<name>A0ABZ0SBT0_9GAMM</name>
<feature type="domain" description="TraG N-terminal Proteobacteria" evidence="1">
    <location>
        <begin position="3"/>
        <end position="46"/>
    </location>
</feature>
<dbReference type="EMBL" id="CP121472">
    <property type="protein sequence ID" value="WPL17501.1"/>
    <property type="molecule type" value="Genomic_DNA"/>
</dbReference>
<evidence type="ECO:0000313" key="2">
    <source>
        <dbReference type="EMBL" id="WPL17501.1"/>
    </source>
</evidence>
<gene>
    <name evidence="2" type="ORF">Thiowin_02520</name>
</gene>
<dbReference type="InterPro" id="IPR012931">
    <property type="entry name" value="TraG_N_Proteobacteria"/>
</dbReference>
<proteinExistence type="predicted"/>
<dbReference type="Pfam" id="PF07916">
    <property type="entry name" value="TraG_N"/>
    <property type="match status" value="1"/>
</dbReference>
<organism evidence="2 3">
    <name type="scientific">Thiorhodovibrio winogradskyi</name>
    <dbReference type="NCBI Taxonomy" id="77007"/>
    <lineage>
        <taxon>Bacteria</taxon>
        <taxon>Pseudomonadati</taxon>
        <taxon>Pseudomonadota</taxon>
        <taxon>Gammaproteobacteria</taxon>
        <taxon>Chromatiales</taxon>
        <taxon>Chromatiaceae</taxon>
        <taxon>Thiorhodovibrio</taxon>
    </lineage>
</organism>
<sequence length="101" mass="11002">MFEIYSIGDAAFLTQILNAVAAMTGTGDFRQLVAVGLVVGIILGMFPDLPGPDFSSHLNSTLLCFCNSLFLLYSQDDSIFYVRNSKWHSLSVTSTNTTLSI</sequence>
<reference evidence="2 3" key="1">
    <citation type="journal article" date="2023" name="Microorganisms">
        <title>Thiorhodovibrio frisius and Trv. litoralis spp. nov., Two Novel Members from a Clade of Fastidious Purple Sulfur Bacteria That Exhibit Unique Red-Shifted Light-Harvesting Capabilities.</title>
        <authorList>
            <person name="Methner A."/>
            <person name="Kuzyk S.B."/>
            <person name="Petersen J."/>
            <person name="Bauer S."/>
            <person name="Brinkmann H."/>
            <person name="Sichau K."/>
            <person name="Wanner G."/>
            <person name="Wolf J."/>
            <person name="Neumann-Schaal M."/>
            <person name="Henke P."/>
            <person name="Tank M."/>
            <person name="Sproer C."/>
            <person name="Bunk B."/>
            <person name="Overmann J."/>
        </authorList>
    </citation>
    <scope>NUCLEOTIDE SEQUENCE [LARGE SCALE GENOMIC DNA]</scope>
    <source>
        <strain evidence="2 3">DSM 6702</strain>
    </source>
</reference>
<accession>A0ABZ0SBT0</accession>
<evidence type="ECO:0000259" key="1">
    <source>
        <dbReference type="Pfam" id="PF07916"/>
    </source>
</evidence>